<reference evidence="2 3" key="1">
    <citation type="submission" date="2015-07" db="EMBL/GenBank/DDBJ databases">
        <title>Genome analysis of myxobacterium Chondromyces crocatus Cm c5 reveals a high potential for natural compound synthesis and the genetic basis for the loss of fruiting body formation.</title>
        <authorList>
            <person name="Zaburannyi N."/>
            <person name="Bunk B."/>
            <person name="Maier J."/>
            <person name="Overmann J."/>
            <person name="Mueller R."/>
        </authorList>
    </citation>
    <scope>NUCLEOTIDE SEQUENCE [LARGE SCALE GENOMIC DNA]</scope>
    <source>
        <strain evidence="2 3">Cm c5</strain>
    </source>
</reference>
<organism evidence="2 3">
    <name type="scientific">Chondromyces crocatus</name>
    <dbReference type="NCBI Taxonomy" id="52"/>
    <lineage>
        <taxon>Bacteria</taxon>
        <taxon>Pseudomonadati</taxon>
        <taxon>Myxococcota</taxon>
        <taxon>Polyangia</taxon>
        <taxon>Polyangiales</taxon>
        <taxon>Polyangiaceae</taxon>
        <taxon>Chondromyces</taxon>
    </lineage>
</organism>
<dbReference type="PATRIC" id="fig|52.7.peg.519"/>
<dbReference type="AlphaFoldDB" id="A0A0K1E691"/>
<dbReference type="PROSITE" id="PS51257">
    <property type="entry name" value="PROKAR_LIPOPROTEIN"/>
    <property type="match status" value="1"/>
</dbReference>
<evidence type="ECO:0000313" key="3">
    <source>
        <dbReference type="Proteomes" id="UP000067626"/>
    </source>
</evidence>
<feature type="signal peptide" evidence="1">
    <location>
        <begin position="1"/>
        <end position="26"/>
    </location>
</feature>
<dbReference type="Proteomes" id="UP000067626">
    <property type="component" value="Chromosome"/>
</dbReference>
<name>A0A0K1E691_CHOCO</name>
<gene>
    <name evidence="2" type="ORF">CMC5_004870</name>
</gene>
<accession>A0A0K1E691</accession>
<evidence type="ECO:0000256" key="1">
    <source>
        <dbReference type="SAM" id="SignalP"/>
    </source>
</evidence>
<keyword evidence="3" id="KW-1185">Reference proteome</keyword>
<dbReference type="KEGG" id="ccro:CMC5_004870"/>
<keyword evidence="1" id="KW-0732">Signal</keyword>
<feature type="chain" id="PRO_5005458951" evidence="1">
    <location>
        <begin position="27"/>
        <end position="214"/>
    </location>
</feature>
<protein>
    <submittedName>
        <fullName evidence="2">Uncharacterized protein</fullName>
    </submittedName>
</protein>
<proteinExistence type="predicted"/>
<dbReference type="EMBL" id="CP012159">
    <property type="protein sequence ID" value="AKT36374.1"/>
    <property type="molecule type" value="Genomic_DNA"/>
</dbReference>
<sequence length="214" mass="21741">MTLSSSRLRNVLFVAFIQLFGAACSAQGSGNAGAGGATSTSSSESGLGGIGGLGGAGGAADEPLEGVATICFNVCDSLQQRGCLLSSFEDCVTNCIETFVSVPECARERAVYEQCLIDERTADCAEPAVCAESLAAWQYCTTGGCVDVLCSPKNGGCSCKGTCLDRNVTVECVPNDDEGATCTCKEGSTTVGTCQSELIACFPSKGCCAPLLNL</sequence>
<evidence type="ECO:0000313" key="2">
    <source>
        <dbReference type="EMBL" id="AKT36374.1"/>
    </source>
</evidence>